<evidence type="ECO:0000256" key="11">
    <source>
        <dbReference type="ARBA" id="ARBA00023136"/>
    </source>
</evidence>
<evidence type="ECO:0000256" key="15">
    <source>
        <dbReference type="ARBA" id="ARBA00047670"/>
    </source>
</evidence>
<name>A0A017S8M2_ASPRC</name>
<evidence type="ECO:0000256" key="16">
    <source>
        <dbReference type="ARBA" id="ARBA00047702"/>
    </source>
</evidence>
<dbReference type="AlphaFoldDB" id="A0A017S8M2"/>
<comment type="catalytic activity">
    <reaction evidence="16">
        <text>a 14alpha-methyl steroid + 3 reduced [NADPH--hemoprotein reductase] + 3 O2 = a Delta(14) steroid + formate + 3 oxidized [NADPH--hemoprotein reductase] + 4 H2O + 4 H(+)</text>
        <dbReference type="Rhea" id="RHEA:54028"/>
        <dbReference type="Rhea" id="RHEA-COMP:11964"/>
        <dbReference type="Rhea" id="RHEA-COMP:11965"/>
        <dbReference type="ChEBI" id="CHEBI:15377"/>
        <dbReference type="ChEBI" id="CHEBI:15378"/>
        <dbReference type="ChEBI" id="CHEBI:15379"/>
        <dbReference type="ChEBI" id="CHEBI:15740"/>
        <dbReference type="ChEBI" id="CHEBI:57618"/>
        <dbReference type="ChEBI" id="CHEBI:58210"/>
        <dbReference type="ChEBI" id="CHEBI:138029"/>
        <dbReference type="ChEBI" id="CHEBI:138031"/>
        <dbReference type="EC" id="1.14.14.154"/>
    </reaction>
    <physiologicalReaction direction="left-to-right" evidence="16">
        <dbReference type="Rhea" id="RHEA:54029"/>
    </physiologicalReaction>
</comment>
<keyword evidence="5 27" id="KW-0812">Transmembrane</keyword>
<comment type="catalytic activity">
    <reaction evidence="21">
        <text>32-oxoeburicol + reduced [NADPH--hemoprotein reductase] + O2 = 14-demethyleburicol + formate + oxidized [NADPH--hemoprotein reductase] + H2O + 2 H(+)</text>
        <dbReference type="Rhea" id="RHEA:75435"/>
        <dbReference type="Rhea" id="RHEA-COMP:11964"/>
        <dbReference type="Rhea" id="RHEA-COMP:11965"/>
        <dbReference type="ChEBI" id="CHEBI:15377"/>
        <dbReference type="ChEBI" id="CHEBI:15378"/>
        <dbReference type="ChEBI" id="CHEBI:15379"/>
        <dbReference type="ChEBI" id="CHEBI:15740"/>
        <dbReference type="ChEBI" id="CHEBI:57618"/>
        <dbReference type="ChEBI" id="CHEBI:58210"/>
        <dbReference type="ChEBI" id="CHEBI:194329"/>
        <dbReference type="ChEBI" id="CHEBI:194330"/>
    </reaction>
    <physiologicalReaction direction="left-to-right" evidence="21">
        <dbReference type="Rhea" id="RHEA:75436"/>
    </physiologicalReaction>
</comment>
<dbReference type="STRING" id="1388766.A0A017S8M2"/>
<comment type="catalytic activity">
    <reaction evidence="22">
        <text>eburicol + reduced [NADPH--hemoprotein reductase] + O2 = 32-hydroxyeburicol + oxidized [NADPH--hemoprotein reductase] + H2O + H(+)</text>
        <dbReference type="Rhea" id="RHEA:75427"/>
        <dbReference type="Rhea" id="RHEA-COMP:11964"/>
        <dbReference type="Rhea" id="RHEA-COMP:11965"/>
        <dbReference type="ChEBI" id="CHEBI:15377"/>
        <dbReference type="ChEBI" id="CHEBI:15378"/>
        <dbReference type="ChEBI" id="CHEBI:15379"/>
        <dbReference type="ChEBI" id="CHEBI:57618"/>
        <dbReference type="ChEBI" id="CHEBI:58210"/>
        <dbReference type="ChEBI" id="CHEBI:70315"/>
        <dbReference type="ChEBI" id="CHEBI:194328"/>
    </reaction>
    <physiologicalReaction direction="left-to-right" evidence="22">
        <dbReference type="Rhea" id="RHEA:75428"/>
    </physiologicalReaction>
</comment>
<evidence type="ECO:0000256" key="25">
    <source>
        <dbReference type="PIRSR" id="PIRSR602403-1"/>
    </source>
</evidence>
<comment type="catalytic activity">
    <reaction evidence="19">
        <text>lanosterol + reduced [NADPH--hemoprotein reductase] + O2 = 32-hydroxylanosterol + oxidized [NADPH--hemoprotein reductase] + H2O + H(+)</text>
        <dbReference type="Rhea" id="RHEA:75103"/>
        <dbReference type="Rhea" id="RHEA-COMP:11964"/>
        <dbReference type="Rhea" id="RHEA-COMP:11965"/>
        <dbReference type="ChEBI" id="CHEBI:15377"/>
        <dbReference type="ChEBI" id="CHEBI:15378"/>
        <dbReference type="ChEBI" id="CHEBI:15379"/>
        <dbReference type="ChEBI" id="CHEBI:16521"/>
        <dbReference type="ChEBI" id="CHEBI:57618"/>
        <dbReference type="ChEBI" id="CHEBI:58210"/>
        <dbReference type="ChEBI" id="CHEBI:166806"/>
    </reaction>
    <physiologicalReaction direction="left-to-right" evidence="19">
        <dbReference type="Rhea" id="RHEA:75104"/>
    </physiologicalReaction>
</comment>
<comment type="similarity">
    <text evidence="3 26">Belongs to the cytochrome P450 family.</text>
</comment>
<evidence type="ECO:0000256" key="27">
    <source>
        <dbReference type="SAM" id="Phobius"/>
    </source>
</evidence>
<keyword evidence="8 26" id="KW-0560">Oxidoreductase</keyword>
<evidence type="ECO:0000256" key="1">
    <source>
        <dbReference type="ARBA" id="ARBA00001971"/>
    </source>
</evidence>
<evidence type="ECO:0000256" key="22">
    <source>
        <dbReference type="ARBA" id="ARBA00051806"/>
    </source>
</evidence>
<dbReference type="GO" id="GO:0008398">
    <property type="term" value="F:sterol 14-demethylase activity"/>
    <property type="evidence" value="ECO:0007669"/>
    <property type="project" value="UniProtKB-EC"/>
</dbReference>
<feature type="transmembrane region" description="Helical" evidence="27">
    <location>
        <begin position="53"/>
        <end position="70"/>
    </location>
</feature>
<keyword evidence="11 27" id="KW-0472">Membrane</keyword>
<comment type="catalytic activity">
    <reaction evidence="23">
        <text>32-hydroxyeburicol + reduced [NADPH--hemoprotein reductase] + O2 = 32-oxoeburicol + oxidized [NADPH--hemoprotein reductase] + 2 H2O + H(+)</text>
        <dbReference type="Rhea" id="RHEA:75431"/>
        <dbReference type="Rhea" id="RHEA-COMP:11964"/>
        <dbReference type="Rhea" id="RHEA-COMP:11965"/>
        <dbReference type="ChEBI" id="CHEBI:15377"/>
        <dbReference type="ChEBI" id="CHEBI:15378"/>
        <dbReference type="ChEBI" id="CHEBI:15379"/>
        <dbReference type="ChEBI" id="CHEBI:57618"/>
        <dbReference type="ChEBI" id="CHEBI:58210"/>
        <dbReference type="ChEBI" id="CHEBI:194328"/>
        <dbReference type="ChEBI" id="CHEBI:194329"/>
    </reaction>
    <physiologicalReaction direction="left-to-right" evidence="23">
        <dbReference type="Rhea" id="RHEA:75432"/>
    </physiologicalReaction>
</comment>
<dbReference type="PROSITE" id="PS00086">
    <property type="entry name" value="CYTOCHROME_P450"/>
    <property type="match status" value="1"/>
</dbReference>
<dbReference type="PANTHER" id="PTHR24304:SF2">
    <property type="entry name" value="24-HYDROXYCHOLESTEROL 7-ALPHA-HYDROXYLASE"/>
    <property type="match status" value="1"/>
</dbReference>
<dbReference type="Proteomes" id="UP000019804">
    <property type="component" value="Unassembled WGS sequence"/>
</dbReference>
<comment type="catalytic activity">
    <reaction evidence="17">
        <text>32-oxolanosterol + reduced [NADPH--hemoprotein reductase] + O2 = 4,4-dimethyl-5alpha-cholesta-8,14,24-trien-3beta-ol + formate + oxidized [NADPH--hemoprotein reductase] + H2O + 2 H(+)</text>
        <dbReference type="Rhea" id="RHEA:75111"/>
        <dbReference type="Rhea" id="RHEA-COMP:11964"/>
        <dbReference type="Rhea" id="RHEA-COMP:11965"/>
        <dbReference type="ChEBI" id="CHEBI:15377"/>
        <dbReference type="ChEBI" id="CHEBI:15378"/>
        <dbReference type="ChEBI" id="CHEBI:15379"/>
        <dbReference type="ChEBI" id="CHEBI:15740"/>
        <dbReference type="ChEBI" id="CHEBI:17813"/>
        <dbReference type="ChEBI" id="CHEBI:57618"/>
        <dbReference type="ChEBI" id="CHEBI:58210"/>
        <dbReference type="ChEBI" id="CHEBI:166681"/>
    </reaction>
    <physiologicalReaction direction="left-to-right" evidence="17">
        <dbReference type="Rhea" id="RHEA:75112"/>
    </physiologicalReaction>
</comment>
<keyword evidence="4 25" id="KW-0349">Heme</keyword>
<evidence type="ECO:0000256" key="10">
    <source>
        <dbReference type="ARBA" id="ARBA00023033"/>
    </source>
</evidence>
<dbReference type="HOGENOM" id="CLU_001570_15_0_1"/>
<keyword evidence="9 25" id="KW-0408">Iron</keyword>
<keyword evidence="28" id="KW-0808">Transferase</keyword>
<dbReference type="InterPro" id="IPR001128">
    <property type="entry name" value="Cyt_P450"/>
</dbReference>
<dbReference type="FunFam" id="1.10.630.10:FF:000033">
    <property type="entry name" value="14-alpha sterol demethylase"/>
    <property type="match status" value="1"/>
</dbReference>
<dbReference type="EC" id="1.14.14.154" evidence="12"/>
<dbReference type="EMBL" id="KK088432">
    <property type="protein sequence ID" value="EYE93307.1"/>
    <property type="molecule type" value="Genomic_DNA"/>
</dbReference>
<comment type="catalytic activity">
    <reaction evidence="24">
        <text>eburicol + 3 reduced [NADPH--hemoprotein reductase] + 3 O2 = 14-demethyleburicol + formate + 3 oxidized [NADPH--hemoprotein reductase] + 4 H2O + 4 H(+)</text>
        <dbReference type="Rhea" id="RHEA:75439"/>
        <dbReference type="Rhea" id="RHEA-COMP:11964"/>
        <dbReference type="Rhea" id="RHEA-COMP:11965"/>
        <dbReference type="ChEBI" id="CHEBI:15377"/>
        <dbReference type="ChEBI" id="CHEBI:15378"/>
        <dbReference type="ChEBI" id="CHEBI:15379"/>
        <dbReference type="ChEBI" id="CHEBI:15740"/>
        <dbReference type="ChEBI" id="CHEBI:57618"/>
        <dbReference type="ChEBI" id="CHEBI:58210"/>
        <dbReference type="ChEBI" id="CHEBI:70315"/>
        <dbReference type="ChEBI" id="CHEBI:194330"/>
    </reaction>
    <physiologicalReaction direction="left-to-right" evidence="24">
        <dbReference type="Rhea" id="RHEA:75440"/>
    </physiologicalReaction>
</comment>
<comment type="subcellular location">
    <subcellularLocation>
        <location evidence="2">Membrane</location>
        <topology evidence="2">Single-pass membrane protein</topology>
    </subcellularLocation>
</comment>
<keyword evidence="28" id="KW-0489">Methyltransferase</keyword>
<dbReference type="GeneID" id="63697580"/>
<dbReference type="OrthoDB" id="1055148at2759"/>
<evidence type="ECO:0000256" key="19">
    <source>
        <dbReference type="ARBA" id="ARBA00049163"/>
    </source>
</evidence>
<dbReference type="GO" id="GO:0016020">
    <property type="term" value="C:membrane"/>
    <property type="evidence" value="ECO:0007669"/>
    <property type="project" value="UniProtKB-SubCell"/>
</dbReference>
<evidence type="ECO:0000313" key="28">
    <source>
        <dbReference type="EMBL" id="EYE93307.1"/>
    </source>
</evidence>
<gene>
    <name evidence="28" type="ORF">EURHEDRAFT_414526</name>
</gene>
<dbReference type="GO" id="GO:0008168">
    <property type="term" value="F:methyltransferase activity"/>
    <property type="evidence" value="ECO:0007669"/>
    <property type="project" value="UniProtKB-KW"/>
</dbReference>
<dbReference type="PANTHER" id="PTHR24304">
    <property type="entry name" value="CYTOCHROME P450 FAMILY 7"/>
    <property type="match status" value="1"/>
</dbReference>
<protein>
    <recommendedName>
        <fullName evidence="12">sterol 14alpha-demethylase</fullName>
        <ecNumber evidence="12">1.14.14.154</ecNumber>
    </recommendedName>
</protein>
<evidence type="ECO:0000256" key="24">
    <source>
        <dbReference type="ARBA" id="ARBA00052625"/>
    </source>
</evidence>
<dbReference type="GO" id="GO:0005506">
    <property type="term" value="F:iron ion binding"/>
    <property type="evidence" value="ECO:0007669"/>
    <property type="project" value="InterPro"/>
</dbReference>
<evidence type="ECO:0000256" key="6">
    <source>
        <dbReference type="ARBA" id="ARBA00022723"/>
    </source>
</evidence>
<feature type="transmembrane region" description="Helical" evidence="27">
    <location>
        <begin position="20"/>
        <end position="41"/>
    </location>
</feature>
<dbReference type="InterPro" id="IPR017972">
    <property type="entry name" value="Cyt_P450_CS"/>
</dbReference>
<evidence type="ECO:0000256" key="20">
    <source>
        <dbReference type="ARBA" id="ARBA00049450"/>
    </source>
</evidence>
<comment type="catalytic activity">
    <reaction evidence="18">
        <text>a 14alpha-methyl steroid + reduced [NADPH--hemoprotein reductase] + O2 = a 14alpha-hydroxymethyl steroid + oxidized [NADPH--hemoprotein reductase] + H2O + H(+)</text>
        <dbReference type="Rhea" id="RHEA:68060"/>
        <dbReference type="Rhea" id="RHEA-COMP:11964"/>
        <dbReference type="Rhea" id="RHEA-COMP:11965"/>
        <dbReference type="ChEBI" id="CHEBI:15377"/>
        <dbReference type="ChEBI" id="CHEBI:15378"/>
        <dbReference type="ChEBI" id="CHEBI:15379"/>
        <dbReference type="ChEBI" id="CHEBI:57618"/>
        <dbReference type="ChEBI" id="CHEBI:58210"/>
        <dbReference type="ChEBI" id="CHEBI:138029"/>
        <dbReference type="ChEBI" id="CHEBI:176901"/>
    </reaction>
    <physiologicalReaction direction="left-to-right" evidence="18">
        <dbReference type="Rhea" id="RHEA:68061"/>
    </physiologicalReaction>
</comment>
<comment type="catalytic activity">
    <reaction evidence="20">
        <text>a 14alpha-formyl steroid + reduced [NADPH--hemoprotein reductase] + O2 = a Delta(14) steroid + formate + oxidized [NADPH--hemoprotein reductase] + H2O + 2 H(+)</text>
        <dbReference type="Rhea" id="RHEA:68068"/>
        <dbReference type="Rhea" id="RHEA-COMP:11964"/>
        <dbReference type="Rhea" id="RHEA-COMP:11965"/>
        <dbReference type="ChEBI" id="CHEBI:15377"/>
        <dbReference type="ChEBI" id="CHEBI:15378"/>
        <dbReference type="ChEBI" id="CHEBI:15379"/>
        <dbReference type="ChEBI" id="CHEBI:15740"/>
        <dbReference type="ChEBI" id="CHEBI:57618"/>
        <dbReference type="ChEBI" id="CHEBI:58210"/>
        <dbReference type="ChEBI" id="CHEBI:138031"/>
        <dbReference type="ChEBI" id="CHEBI:176902"/>
    </reaction>
    <physiologicalReaction direction="left-to-right" evidence="20">
        <dbReference type="Rhea" id="RHEA:68069"/>
    </physiologicalReaction>
</comment>
<evidence type="ECO:0000256" key="2">
    <source>
        <dbReference type="ARBA" id="ARBA00004167"/>
    </source>
</evidence>
<dbReference type="InterPro" id="IPR050529">
    <property type="entry name" value="CYP450_sterol_14alpha_dmase"/>
</dbReference>
<comment type="catalytic activity">
    <reaction evidence="14">
        <text>a 14alpha-hydroxymethyl steroid + reduced [NADPH--hemoprotein reductase] + O2 = a 14alpha-formyl steroid + oxidized [NADPH--hemoprotein reductase] + 2 H2O + H(+)</text>
        <dbReference type="Rhea" id="RHEA:68064"/>
        <dbReference type="Rhea" id="RHEA-COMP:11964"/>
        <dbReference type="Rhea" id="RHEA-COMP:11965"/>
        <dbReference type="ChEBI" id="CHEBI:15377"/>
        <dbReference type="ChEBI" id="CHEBI:15378"/>
        <dbReference type="ChEBI" id="CHEBI:15379"/>
        <dbReference type="ChEBI" id="CHEBI:57618"/>
        <dbReference type="ChEBI" id="CHEBI:58210"/>
        <dbReference type="ChEBI" id="CHEBI:176901"/>
        <dbReference type="ChEBI" id="CHEBI:176902"/>
    </reaction>
    <physiologicalReaction direction="left-to-right" evidence="14">
        <dbReference type="Rhea" id="RHEA:68065"/>
    </physiologicalReaction>
</comment>
<evidence type="ECO:0000256" key="12">
    <source>
        <dbReference type="ARBA" id="ARBA00038974"/>
    </source>
</evidence>
<evidence type="ECO:0000256" key="3">
    <source>
        <dbReference type="ARBA" id="ARBA00010617"/>
    </source>
</evidence>
<dbReference type="CDD" id="cd11042">
    <property type="entry name" value="CYP51-like"/>
    <property type="match status" value="1"/>
</dbReference>
<evidence type="ECO:0000256" key="14">
    <source>
        <dbReference type="ARBA" id="ARBA00047587"/>
    </source>
</evidence>
<comment type="catalytic activity">
    <reaction evidence="13">
        <text>32-hydroxylanosterol + reduced [NADPH--hemoprotein reductase] + O2 = 32-oxolanosterol + oxidized [NADPH--hemoprotein reductase] + 2 H2O + H(+)</text>
        <dbReference type="Rhea" id="RHEA:75107"/>
        <dbReference type="Rhea" id="RHEA-COMP:11964"/>
        <dbReference type="Rhea" id="RHEA-COMP:11965"/>
        <dbReference type="ChEBI" id="CHEBI:15377"/>
        <dbReference type="ChEBI" id="CHEBI:15378"/>
        <dbReference type="ChEBI" id="CHEBI:15379"/>
        <dbReference type="ChEBI" id="CHEBI:57618"/>
        <dbReference type="ChEBI" id="CHEBI:58210"/>
        <dbReference type="ChEBI" id="CHEBI:166681"/>
        <dbReference type="ChEBI" id="CHEBI:166806"/>
    </reaction>
    <physiologicalReaction direction="left-to-right" evidence="13">
        <dbReference type="Rhea" id="RHEA:75108"/>
    </physiologicalReaction>
</comment>
<evidence type="ECO:0000256" key="21">
    <source>
        <dbReference type="ARBA" id="ARBA00051540"/>
    </source>
</evidence>
<dbReference type="GO" id="GO:0020037">
    <property type="term" value="F:heme binding"/>
    <property type="evidence" value="ECO:0007669"/>
    <property type="project" value="InterPro"/>
</dbReference>
<dbReference type="RefSeq" id="XP_040636995.1">
    <property type="nucleotide sequence ID" value="XM_040782456.1"/>
</dbReference>
<accession>A0A017S8M2</accession>
<dbReference type="PRINTS" id="PR00385">
    <property type="entry name" value="P450"/>
</dbReference>
<keyword evidence="29" id="KW-1185">Reference proteome</keyword>
<comment type="cofactor">
    <cofactor evidence="1 25">
        <name>heme</name>
        <dbReference type="ChEBI" id="CHEBI:30413"/>
    </cofactor>
</comment>
<proteinExistence type="inferred from homology"/>
<evidence type="ECO:0000256" key="17">
    <source>
        <dbReference type="ARBA" id="ARBA00048479"/>
    </source>
</evidence>
<keyword evidence="10 26" id="KW-0503">Monooxygenase</keyword>
<dbReference type="InterPro" id="IPR036396">
    <property type="entry name" value="Cyt_P450_sf"/>
</dbReference>
<evidence type="ECO:0000256" key="5">
    <source>
        <dbReference type="ARBA" id="ARBA00022692"/>
    </source>
</evidence>
<organism evidence="28 29">
    <name type="scientific">Aspergillus ruber (strain CBS 135680)</name>
    <dbReference type="NCBI Taxonomy" id="1388766"/>
    <lineage>
        <taxon>Eukaryota</taxon>
        <taxon>Fungi</taxon>
        <taxon>Dikarya</taxon>
        <taxon>Ascomycota</taxon>
        <taxon>Pezizomycotina</taxon>
        <taxon>Eurotiomycetes</taxon>
        <taxon>Eurotiomycetidae</taxon>
        <taxon>Eurotiales</taxon>
        <taxon>Aspergillaceae</taxon>
        <taxon>Aspergillus</taxon>
        <taxon>Aspergillus subgen. Aspergillus</taxon>
    </lineage>
</organism>
<dbReference type="PRINTS" id="PR00465">
    <property type="entry name" value="EP450IV"/>
</dbReference>
<evidence type="ECO:0000256" key="9">
    <source>
        <dbReference type="ARBA" id="ARBA00023004"/>
    </source>
</evidence>
<dbReference type="GO" id="GO:0032259">
    <property type="term" value="P:methylation"/>
    <property type="evidence" value="ECO:0007669"/>
    <property type="project" value="UniProtKB-KW"/>
</dbReference>
<dbReference type="Gene3D" id="1.10.630.10">
    <property type="entry name" value="Cytochrome P450"/>
    <property type="match status" value="1"/>
</dbReference>
<dbReference type="InterPro" id="IPR002403">
    <property type="entry name" value="Cyt_P450_E_grp-IV"/>
</dbReference>
<evidence type="ECO:0000313" key="29">
    <source>
        <dbReference type="Proteomes" id="UP000019804"/>
    </source>
</evidence>
<keyword evidence="7 27" id="KW-1133">Transmembrane helix</keyword>
<feature type="binding site" description="axial binding residue" evidence="25">
    <location>
        <position position="463"/>
    </location>
    <ligand>
        <name>heme</name>
        <dbReference type="ChEBI" id="CHEBI:30413"/>
    </ligand>
    <ligandPart>
        <name>Fe</name>
        <dbReference type="ChEBI" id="CHEBI:18248"/>
    </ligandPart>
</feature>
<evidence type="ECO:0000256" key="8">
    <source>
        <dbReference type="ARBA" id="ARBA00023002"/>
    </source>
</evidence>
<evidence type="ECO:0000256" key="23">
    <source>
        <dbReference type="ARBA" id="ARBA00052067"/>
    </source>
</evidence>
<evidence type="ECO:0000256" key="13">
    <source>
        <dbReference type="ARBA" id="ARBA00047379"/>
    </source>
</evidence>
<sequence>MGLLAVILEKLSELHSTQSLWVLTSVGLLALFSVSVVVNVLRQILFKNPHEPPLVFHWFPFVGSTISYGMDPYKFFFESRAKYGDIFTFVLLGKKTTVFLGTKGNEFILNGKLRDVCAEEVYSPLTTPVFGRNVVYDCPNSKLMEQKKFVKFGLTSEALRSYIGLITAEVESFVEKSPVFQKPKGTFDVCKSIAEITIYTASRALQGKEVRDRFDSTFAEMYHDLDMGFAPINFMLPWAPLPHNRKRDAAQQKLTETYMEIINDRRKAGGKKDSEDMVWNLMSCTYKNGTPVPDEEIAHMMIALLMAGQHSSSSTASWILLRLAARPDIAEELYQEQLRVLGSDLPDLTFESLQKLDLHSKVIKETLRIHAPIHSIIRAVKNPMSVDGTPYVIPTSHNVLSSPGVSARDEQFFPKPLVWNPHRWDEVAQPTTEDEEKIDYGYGLVSKGTNSPYLPFGAGRHRCIGEQFAYVQLGTILAALVRIFKFRNIPGVEDIPETDYSSLFSKPLGQSFVQYEKRESATKA</sequence>
<comment type="catalytic activity">
    <reaction evidence="15">
        <text>lanosterol + 3 reduced [NADPH--hemoprotein reductase] + 3 O2 = 4,4-dimethyl-5alpha-cholesta-8,14,24-trien-3beta-ol + formate + 3 oxidized [NADPH--hemoprotein reductase] + 4 H2O + 4 H(+)</text>
        <dbReference type="Rhea" id="RHEA:25286"/>
        <dbReference type="Rhea" id="RHEA-COMP:11964"/>
        <dbReference type="Rhea" id="RHEA-COMP:11965"/>
        <dbReference type="ChEBI" id="CHEBI:15377"/>
        <dbReference type="ChEBI" id="CHEBI:15378"/>
        <dbReference type="ChEBI" id="CHEBI:15379"/>
        <dbReference type="ChEBI" id="CHEBI:15740"/>
        <dbReference type="ChEBI" id="CHEBI:16521"/>
        <dbReference type="ChEBI" id="CHEBI:17813"/>
        <dbReference type="ChEBI" id="CHEBI:57618"/>
        <dbReference type="ChEBI" id="CHEBI:58210"/>
        <dbReference type="EC" id="1.14.14.154"/>
    </reaction>
    <physiologicalReaction direction="left-to-right" evidence="15">
        <dbReference type="Rhea" id="RHEA:25287"/>
    </physiologicalReaction>
</comment>
<dbReference type="Pfam" id="PF00067">
    <property type="entry name" value="p450"/>
    <property type="match status" value="1"/>
</dbReference>
<dbReference type="SUPFAM" id="SSF48264">
    <property type="entry name" value="Cytochrome P450"/>
    <property type="match status" value="1"/>
</dbReference>
<evidence type="ECO:0000256" key="4">
    <source>
        <dbReference type="ARBA" id="ARBA00022617"/>
    </source>
</evidence>
<evidence type="ECO:0000256" key="26">
    <source>
        <dbReference type="RuleBase" id="RU000461"/>
    </source>
</evidence>
<evidence type="ECO:0000256" key="18">
    <source>
        <dbReference type="ARBA" id="ARBA00048866"/>
    </source>
</evidence>
<reference evidence="29" key="1">
    <citation type="journal article" date="2014" name="Nat. Commun.">
        <title>Genomic adaptations of the halophilic Dead Sea filamentous fungus Eurotium rubrum.</title>
        <authorList>
            <person name="Kis-Papo T."/>
            <person name="Weig A.R."/>
            <person name="Riley R."/>
            <person name="Persoh D."/>
            <person name="Salamov A."/>
            <person name="Sun H."/>
            <person name="Lipzen A."/>
            <person name="Wasser S.P."/>
            <person name="Rambold G."/>
            <person name="Grigoriev I.V."/>
            <person name="Nevo E."/>
        </authorList>
    </citation>
    <scope>NUCLEOTIDE SEQUENCE [LARGE SCALE GENOMIC DNA]</scope>
    <source>
        <strain evidence="29">CBS 135680</strain>
    </source>
</reference>
<keyword evidence="6 25" id="KW-0479">Metal-binding</keyword>
<evidence type="ECO:0000256" key="7">
    <source>
        <dbReference type="ARBA" id="ARBA00022989"/>
    </source>
</evidence>